<evidence type="ECO:0000256" key="14">
    <source>
        <dbReference type="ARBA" id="ARBA00030753"/>
    </source>
</evidence>
<evidence type="ECO:0000313" key="20">
    <source>
        <dbReference type="Proteomes" id="UP001153620"/>
    </source>
</evidence>
<comment type="subunit">
    <text evidence="16">Complex I is composed of 45 different subunits. Interacts with BCAP31.</text>
</comment>
<dbReference type="InterPro" id="IPR036671">
    <property type="entry name" value="DPH_MB_sf"/>
</dbReference>
<evidence type="ECO:0000256" key="1">
    <source>
        <dbReference type="ARBA" id="ARBA00003195"/>
    </source>
</evidence>
<keyword evidence="6" id="KW-0679">Respiratory chain</keyword>
<evidence type="ECO:0000256" key="10">
    <source>
        <dbReference type="ARBA" id="ARBA00022982"/>
    </source>
</evidence>
<keyword evidence="20" id="KW-1185">Reference proteome</keyword>
<evidence type="ECO:0000256" key="5">
    <source>
        <dbReference type="ARBA" id="ARBA00022448"/>
    </source>
</evidence>
<evidence type="ECO:0000259" key="18">
    <source>
        <dbReference type="PROSITE" id="PS50076"/>
    </source>
</evidence>
<feature type="transmembrane region" description="Helical" evidence="17">
    <location>
        <begin position="224"/>
        <end position="241"/>
    </location>
</feature>
<protein>
    <recommendedName>
        <fullName evidence="4">NADH dehydrogenase [ubiquinone] 1 beta subcomplex subunit 11, mitochondrial</fullName>
    </recommendedName>
    <alternativeName>
        <fullName evidence="15">Complex I-ESSS</fullName>
    </alternativeName>
    <alternativeName>
        <fullName evidence="14">NADH-ubiquinone oxidoreductase ESSS subunit</fullName>
    </alternativeName>
</protein>
<dbReference type="PRINTS" id="PR00625">
    <property type="entry name" value="JDOMAIN"/>
</dbReference>
<reference evidence="19" key="2">
    <citation type="submission" date="2022-10" db="EMBL/GenBank/DDBJ databases">
        <authorList>
            <consortium name="ENA_rothamsted_submissions"/>
            <consortium name="culmorum"/>
            <person name="King R."/>
        </authorList>
    </citation>
    <scope>NUCLEOTIDE SEQUENCE</scope>
</reference>
<evidence type="ECO:0000256" key="7">
    <source>
        <dbReference type="ARBA" id="ARBA00022692"/>
    </source>
</evidence>
<keyword evidence="13 17" id="KW-0472">Membrane</keyword>
<comment type="subcellular location">
    <subcellularLocation>
        <location evidence="2">Mitochondrion inner membrane</location>
        <topology evidence="2">Single-pass membrane protein</topology>
    </subcellularLocation>
</comment>
<evidence type="ECO:0000256" key="8">
    <source>
        <dbReference type="ARBA" id="ARBA00022792"/>
    </source>
</evidence>
<evidence type="ECO:0000256" key="15">
    <source>
        <dbReference type="ARBA" id="ARBA00031387"/>
    </source>
</evidence>
<keyword evidence="7 17" id="KW-0812">Transmembrane</keyword>
<reference evidence="19" key="1">
    <citation type="submission" date="2022-01" db="EMBL/GenBank/DDBJ databases">
        <authorList>
            <person name="King R."/>
        </authorList>
    </citation>
    <scope>NUCLEOTIDE SEQUENCE</scope>
</reference>
<name>A0A9N9WKZ7_9DIPT</name>
<gene>
    <name evidence="19" type="ORF">CHIRRI_LOCUS2552</name>
</gene>
<evidence type="ECO:0000256" key="17">
    <source>
        <dbReference type="SAM" id="Phobius"/>
    </source>
</evidence>
<evidence type="ECO:0000256" key="11">
    <source>
        <dbReference type="ARBA" id="ARBA00022989"/>
    </source>
</evidence>
<dbReference type="Gene3D" id="1.10.287.110">
    <property type="entry name" value="DnaJ domain"/>
    <property type="match status" value="1"/>
</dbReference>
<sequence length="295" mass="34356">MNHYDILQVSRNATDEELKKAYQELIRKHHPDKSRDIESNNEFLKIDKAYKVLKDKIERKIYDSELFQKSKSHLIIHDTVSRSQFSYEDEDQIYYFQCKCGSFYTLDNENVTNREDDLKVSEIKRRKIQSSQSNFSSGIIKIFSAKMSLVSRLNKLTSIKNAIILTKRNARLISTSPKKSDTATISTTEKSTQPLAGTENKNWVSWGWDYKDEKTDRNYMNSSFFFSVTLCLIFGSFYLAYTPDNLLRDWSQREAFLELRRREAAGLEPISADYVDPALIDLPSEEEIGDTEIII</sequence>
<keyword evidence="11 17" id="KW-1133">Transmembrane helix</keyword>
<dbReference type="PANTHER" id="PTHR13327:SF0">
    <property type="entry name" value="NADH DEHYDROGENASE [UBIQUINONE] 1 BETA SUBCOMPLEX SUBUNIT 11, MITOCHONDRIAL"/>
    <property type="match status" value="1"/>
</dbReference>
<evidence type="ECO:0000256" key="6">
    <source>
        <dbReference type="ARBA" id="ARBA00022660"/>
    </source>
</evidence>
<feature type="domain" description="J" evidence="18">
    <location>
        <begin position="2"/>
        <end position="66"/>
    </location>
</feature>
<dbReference type="PROSITE" id="PS50076">
    <property type="entry name" value="DNAJ_2"/>
    <property type="match status" value="1"/>
</dbReference>
<dbReference type="Pfam" id="PF00226">
    <property type="entry name" value="DnaJ"/>
    <property type="match status" value="1"/>
</dbReference>
<dbReference type="OrthoDB" id="5917019at2759"/>
<dbReference type="InterPro" id="IPR001623">
    <property type="entry name" value="DnaJ_domain"/>
</dbReference>
<dbReference type="SMART" id="SM00271">
    <property type="entry name" value="DnaJ"/>
    <property type="match status" value="1"/>
</dbReference>
<dbReference type="SUPFAM" id="SSF46565">
    <property type="entry name" value="Chaperone J-domain"/>
    <property type="match status" value="1"/>
</dbReference>
<keyword evidence="12" id="KW-0496">Mitochondrion</keyword>
<comment type="function">
    <text evidence="1">Accessory subunit of the mitochondrial membrane respiratory chain NADH dehydrogenase (Complex I), that is believed not to be involved in catalysis. Complex I functions in the transfer of electrons from NADH to the respiratory chain. The immediate electron acceptor for the enzyme is believed to be ubiquinone.</text>
</comment>
<dbReference type="GO" id="GO:0005743">
    <property type="term" value="C:mitochondrial inner membrane"/>
    <property type="evidence" value="ECO:0007669"/>
    <property type="project" value="UniProtKB-SubCell"/>
</dbReference>
<dbReference type="SUPFAM" id="SSF144217">
    <property type="entry name" value="CSL zinc finger"/>
    <property type="match status" value="1"/>
</dbReference>
<dbReference type="CDD" id="cd06257">
    <property type="entry name" value="DnaJ"/>
    <property type="match status" value="1"/>
</dbReference>
<keyword evidence="10" id="KW-0249">Electron transport</keyword>
<dbReference type="Pfam" id="PF10183">
    <property type="entry name" value="ESSS"/>
    <property type="match status" value="1"/>
</dbReference>
<dbReference type="AlphaFoldDB" id="A0A9N9WKZ7"/>
<evidence type="ECO:0000313" key="19">
    <source>
        <dbReference type="EMBL" id="CAG9799587.1"/>
    </source>
</evidence>
<accession>A0A9N9WKZ7</accession>
<dbReference type="InterPro" id="IPR019329">
    <property type="entry name" value="NADH_UbQ_OxRdtase_ESSS_su"/>
</dbReference>
<evidence type="ECO:0000256" key="13">
    <source>
        <dbReference type="ARBA" id="ARBA00023136"/>
    </source>
</evidence>
<evidence type="ECO:0000256" key="4">
    <source>
        <dbReference type="ARBA" id="ARBA00018632"/>
    </source>
</evidence>
<evidence type="ECO:0000256" key="2">
    <source>
        <dbReference type="ARBA" id="ARBA00004434"/>
    </source>
</evidence>
<evidence type="ECO:0000256" key="9">
    <source>
        <dbReference type="ARBA" id="ARBA00022946"/>
    </source>
</evidence>
<evidence type="ECO:0000256" key="16">
    <source>
        <dbReference type="ARBA" id="ARBA00046528"/>
    </source>
</evidence>
<dbReference type="InterPro" id="IPR036869">
    <property type="entry name" value="J_dom_sf"/>
</dbReference>
<dbReference type="Gene3D" id="3.10.660.10">
    <property type="entry name" value="DPH Zinc finger"/>
    <property type="match status" value="1"/>
</dbReference>
<evidence type="ECO:0000256" key="12">
    <source>
        <dbReference type="ARBA" id="ARBA00023128"/>
    </source>
</evidence>
<dbReference type="Proteomes" id="UP001153620">
    <property type="component" value="Chromosome 1"/>
</dbReference>
<keyword evidence="9" id="KW-0809">Transit peptide</keyword>
<evidence type="ECO:0000256" key="3">
    <source>
        <dbReference type="ARBA" id="ARBA00008915"/>
    </source>
</evidence>
<keyword evidence="8" id="KW-0999">Mitochondrion inner membrane</keyword>
<dbReference type="EMBL" id="OU895877">
    <property type="protein sequence ID" value="CAG9799587.1"/>
    <property type="molecule type" value="Genomic_DNA"/>
</dbReference>
<dbReference type="PANTHER" id="PTHR13327">
    <property type="entry name" value="NADH-UBIQUINONE OXIDOREDUCTASE ESSS SUBUNIT, MITOCHONDRIAL PRECURSOR"/>
    <property type="match status" value="1"/>
</dbReference>
<keyword evidence="5" id="KW-0813">Transport</keyword>
<organism evidence="19 20">
    <name type="scientific">Chironomus riparius</name>
    <dbReference type="NCBI Taxonomy" id="315576"/>
    <lineage>
        <taxon>Eukaryota</taxon>
        <taxon>Metazoa</taxon>
        <taxon>Ecdysozoa</taxon>
        <taxon>Arthropoda</taxon>
        <taxon>Hexapoda</taxon>
        <taxon>Insecta</taxon>
        <taxon>Pterygota</taxon>
        <taxon>Neoptera</taxon>
        <taxon>Endopterygota</taxon>
        <taxon>Diptera</taxon>
        <taxon>Nematocera</taxon>
        <taxon>Chironomoidea</taxon>
        <taxon>Chironomidae</taxon>
        <taxon>Chironominae</taxon>
        <taxon>Chironomus</taxon>
    </lineage>
</organism>
<comment type="similarity">
    <text evidence="3">Belongs to the complex I NDUFB11 subunit family.</text>
</comment>
<proteinExistence type="inferred from homology"/>